<protein>
    <submittedName>
        <fullName evidence="2">Integration host factor, actinobacterial type</fullName>
    </submittedName>
</protein>
<proteinExistence type="predicted"/>
<keyword evidence="3" id="KW-1185">Reference proteome</keyword>
<evidence type="ECO:0000313" key="3">
    <source>
        <dbReference type="Proteomes" id="UP001224433"/>
    </source>
</evidence>
<dbReference type="RefSeq" id="WP_097243049.1">
    <property type="nucleotide sequence ID" value="NZ_CP120984.1"/>
</dbReference>
<dbReference type="SUPFAM" id="SSF46946">
    <property type="entry name" value="S13-like H2TH domain"/>
    <property type="match status" value="1"/>
</dbReference>
<organism evidence="2 3">
    <name type="scientific">Streptomyces glycanivorans</name>
    <dbReference type="NCBI Taxonomy" id="3033808"/>
    <lineage>
        <taxon>Bacteria</taxon>
        <taxon>Bacillati</taxon>
        <taxon>Actinomycetota</taxon>
        <taxon>Actinomycetes</taxon>
        <taxon>Kitasatosporales</taxon>
        <taxon>Streptomycetaceae</taxon>
        <taxon>Streptomyces</taxon>
    </lineage>
</organism>
<sequence length="106" mass="11554">MPTPLPALTAEQRAEALAKAGRARKERSEMLAALKAGRLSLLDVLDRGDDTARQTRALHLLQSLPGVGTVKARRHLVDLGISETRRIQGLGARQRARLIELFAPQA</sequence>
<reference evidence="2 3" key="1">
    <citation type="submission" date="2023-03" db="EMBL/GenBank/DDBJ databases">
        <title>Isolation and description of six Streptomyces strains from soil environments, able to metabolize different microbial glucans.</title>
        <authorList>
            <person name="Widen T."/>
            <person name="Larsbrink J."/>
        </authorList>
    </citation>
    <scope>NUCLEOTIDE SEQUENCE [LARGE SCALE GENOMIC DNA]</scope>
    <source>
        <strain evidence="2 3">Alt3</strain>
        <plasmid evidence="2 3">unnamed1</plasmid>
    </source>
</reference>
<dbReference type="EMBL" id="CP120984">
    <property type="protein sequence ID" value="WLQ69341.1"/>
    <property type="molecule type" value="Genomic_DNA"/>
</dbReference>
<dbReference type="Gene3D" id="1.10.8.50">
    <property type="match status" value="1"/>
</dbReference>
<dbReference type="Pfam" id="PF22525">
    <property type="entry name" value="H2TH_5"/>
    <property type="match status" value="1"/>
</dbReference>
<dbReference type="NCBIfam" id="NF041260">
    <property type="entry name" value="actino_IHF"/>
    <property type="match status" value="1"/>
</dbReference>
<dbReference type="InterPro" id="IPR010979">
    <property type="entry name" value="Ribosomal_uS13-like_H2TH"/>
</dbReference>
<dbReference type="InterPro" id="IPR047806">
    <property type="entry name" value="IHF_actinobact"/>
</dbReference>
<evidence type="ECO:0000259" key="1">
    <source>
        <dbReference type="Pfam" id="PF22525"/>
    </source>
</evidence>
<feature type="domain" description="Integration host factor-like helix-two turn-helix" evidence="1">
    <location>
        <begin position="34"/>
        <end position="102"/>
    </location>
</feature>
<dbReference type="InterPro" id="IPR055201">
    <property type="entry name" value="IHF-like_H2TH"/>
</dbReference>
<evidence type="ECO:0000313" key="2">
    <source>
        <dbReference type="EMBL" id="WLQ69341.1"/>
    </source>
</evidence>
<keyword evidence="2" id="KW-0614">Plasmid</keyword>
<dbReference type="Proteomes" id="UP001224433">
    <property type="component" value="Plasmid unnamed1"/>
</dbReference>
<gene>
    <name evidence="2" type="primary">mihF</name>
    <name evidence="2" type="ORF">P8A20_38150</name>
</gene>
<name>A0ABY9JRN8_9ACTN</name>
<geneLocation type="plasmid" evidence="2 3">
    <name>unnamed1</name>
</geneLocation>
<accession>A0ABY9JRN8</accession>